<reference evidence="1 2" key="1">
    <citation type="submission" date="2024-01" db="EMBL/GenBank/DDBJ databases">
        <title>The genome of the rayed Mediterranean limpet Patella caerulea (Linnaeus, 1758).</title>
        <authorList>
            <person name="Anh-Thu Weber A."/>
            <person name="Halstead-Nussloch G."/>
        </authorList>
    </citation>
    <scope>NUCLEOTIDE SEQUENCE [LARGE SCALE GENOMIC DNA]</scope>
    <source>
        <strain evidence="1">AATW-2023a</strain>
        <tissue evidence="1">Whole specimen</tissue>
    </source>
</reference>
<keyword evidence="2" id="KW-1185">Reference proteome</keyword>
<accession>A0AAN8GJP0</accession>
<dbReference type="Proteomes" id="UP001347796">
    <property type="component" value="Unassembled WGS sequence"/>
</dbReference>
<gene>
    <name evidence="1" type="ORF">SNE40_019824</name>
</gene>
<dbReference type="AlphaFoldDB" id="A0AAN8GJP0"/>
<organism evidence="1 2">
    <name type="scientific">Patella caerulea</name>
    <name type="common">Rayed Mediterranean limpet</name>
    <dbReference type="NCBI Taxonomy" id="87958"/>
    <lineage>
        <taxon>Eukaryota</taxon>
        <taxon>Metazoa</taxon>
        <taxon>Spiralia</taxon>
        <taxon>Lophotrochozoa</taxon>
        <taxon>Mollusca</taxon>
        <taxon>Gastropoda</taxon>
        <taxon>Patellogastropoda</taxon>
        <taxon>Patelloidea</taxon>
        <taxon>Patellidae</taxon>
        <taxon>Patella</taxon>
    </lineage>
</organism>
<dbReference type="EMBL" id="JAZGQO010000015">
    <property type="protein sequence ID" value="KAK6168629.1"/>
    <property type="molecule type" value="Genomic_DNA"/>
</dbReference>
<evidence type="ECO:0000313" key="2">
    <source>
        <dbReference type="Proteomes" id="UP001347796"/>
    </source>
</evidence>
<protein>
    <submittedName>
        <fullName evidence="1">Uncharacterized protein</fullName>
    </submittedName>
</protein>
<comment type="caution">
    <text evidence="1">The sequence shown here is derived from an EMBL/GenBank/DDBJ whole genome shotgun (WGS) entry which is preliminary data.</text>
</comment>
<evidence type="ECO:0000313" key="1">
    <source>
        <dbReference type="EMBL" id="KAK6168629.1"/>
    </source>
</evidence>
<name>A0AAN8GJP0_PATCE</name>
<proteinExistence type="predicted"/>
<sequence>MRFKDNKGDPHGFRVFLSDHKLPQSLIIRYRGNRLHVLFKLAAVYVTHFEAINLYLTTRCLNNSTLKTGLIADFSHPVAYLELKILAILGKVLTGPWMKHFYRGKNEQMHHMDAFNEVNMCSVKVEALMAKDEIKLSDFTEDFFGEKLDHSEDPLIWKDDVDGNQFSMTMKALLKAVFAVIQRQYKNYYNMEDTAERRQILESARTHNIDSEEVMGMFSANIARAPRATLLFVSSKIRSKKNDTLKFIESHPDKANIIKKSVSLAAHLKRKTQKSIEDLQKELSCRIANKMQKKEQTERRKIQRPRPFIVCKSLSLS</sequence>